<dbReference type="Proteomes" id="UP000256257">
    <property type="component" value="Unassembled WGS sequence"/>
</dbReference>
<keyword evidence="1" id="KW-0436">Ligase</keyword>
<dbReference type="SUPFAM" id="SSF56801">
    <property type="entry name" value="Acetyl-CoA synthetase-like"/>
    <property type="match status" value="1"/>
</dbReference>
<organism evidence="3 4">
    <name type="scientific">Chryseobacterium pennipullorum</name>
    <dbReference type="NCBI Taxonomy" id="2258963"/>
    <lineage>
        <taxon>Bacteria</taxon>
        <taxon>Pseudomonadati</taxon>
        <taxon>Bacteroidota</taxon>
        <taxon>Flavobacteriia</taxon>
        <taxon>Flavobacteriales</taxon>
        <taxon>Weeksellaceae</taxon>
        <taxon>Chryseobacterium group</taxon>
        <taxon>Chryseobacterium</taxon>
    </lineage>
</organism>
<dbReference type="Gene3D" id="1.10.1200.10">
    <property type="entry name" value="ACP-like"/>
    <property type="match status" value="1"/>
</dbReference>
<name>A0A3D9AZ90_9FLAO</name>
<evidence type="ECO:0000259" key="2">
    <source>
        <dbReference type="PROSITE" id="PS50075"/>
    </source>
</evidence>
<dbReference type="InterPro" id="IPR020845">
    <property type="entry name" value="AMP-binding_CS"/>
</dbReference>
<dbReference type="InterPro" id="IPR010071">
    <property type="entry name" value="AA_adenyl_dom"/>
</dbReference>
<dbReference type="Pfam" id="PF00550">
    <property type="entry name" value="PP-binding"/>
    <property type="match status" value="1"/>
</dbReference>
<dbReference type="EMBL" id="QNVV01000012">
    <property type="protein sequence ID" value="REC46650.1"/>
    <property type="molecule type" value="Genomic_DNA"/>
</dbReference>
<evidence type="ECO:0000256" key="1">
    <source>
        <dbReference type="ARBA" id="ARBA00022598"/>
    </source>
</evidence>
<dbReference type="Gene3D" id="3.40.50.150">
    <property type="entry name" value="Vaccinia Virus protein VP39"/>
    <property type="match status" value="1"/>
</dbReference>
<evidence type="ECO:0000313" key="3">
    <source>
        <dbReference type="EMBL" id="REC46650.1"/>
    </source>
</evidence>
<dbReference type="PANTHER" id="PTHR45527:SF10">
    <property type="entry name" value="PYOCHELIN SYNTHASE PCHF"/>
    <property type="match status" value="1"/>
</dbReference>
<dbReference type="GO" id="GO:0005737">
    <property type="term" value="C:cytoplasm"/>
    <property type="evidence" value="ECO:0007669"/>
    <property type="project" value="TreeGrafter"/>
</dbReference>
<gene>
    <name evidence="3" type="ORF">DRF67_14000</name>
</gene>
<feature type="domain" description="Carrier" evidence="2">
    <location>
        <begin position="1099"/>
        <end position="1178"/>
    </location>
</feature>
<sequence>MTTDSIHYKTISQLIQDDTWNTERLHISQETWKTIRDQSKEYHLQPENILAFTAALCLKTLLDLPDQETGEQMNIISKNDFFSVLLNPSENIGWDQSFLKHCSDLNDSVTSDSNKAQELLNHRFSVILHDGSSDFSIPIITSPVLMMIKVTEDVQIEWHIHSEFVKEERVKSLASTHSYLLNWSSQENWQNPLPDLLNEQERTIRTEANRTSAEIQPQLIHQAFFQHALQHPEDIALYWEEGNTAQMSYGELANKALKLSRALVDNGAGQNSRAAVVLPKGYPQIIAVMGILGSGSLYIPIGVDQPSERQKKIFKKANIEYIVTDSSTLAEFPHLNNLAQEQHITIINLDELSEVEPLEAPANSGTDQLAYIIFTSGSTGEPKGVEITHSAAWNTIQDINTRFSVTASDRALAISALDFDLSVYDIFGLLAVGGSLVLIREEDRKEASLWVQWVEKYNVTLWNSVPALFDMLLLSSSSENNLSSLRLVLVSGDWVGLDLKDRLTERSENGQLIALGGATEASIWSNFFPVNGINPNWKSIPYGKPLANQKYRVVNHLGMDCPDGVAGELWIGGKGVASGYTNNEELTHSRFVTFDNERWYRTGDLGRYWQDGNMEFLGRIDHQVKINGFRIELGEIESALKTFPGVAQATASVISIHQSAHLIAGIVGEKAALTEETESDILAAASPAAQSGYELQKQVVANFLYELLDLSNHTMKGTNDSDLLLSEPALPSMITALKAEIINEMGIAPEQTPVLDMWLNWLHEEDILTEKDGQLLFAEPSTVNSDDSFLNTFRERLDERKPMLRQILSNILPSVSLLDDDLLSPEILSTHDQSTLKGIECIAEKINQAANTSAKTLKIAILGGRTGVLTEKLLQATQNNSIKYSVIDEGRAMVRSCIETLSKAGYQVDGIELKNNQVPEEYWYHFDFVVAINTLHRFPQPDQGIFISHLLLQNGGRLLAVEAGLLMPVALISSGVIDRGFQHFDPQRREVFSPMLNKASWKNYFLKTGFTKVLSEEIEDSFTLVYDTQCPKNRPQLKETQILSHIQTLLPPHMIPEKLVILPWMPLSANGKIDRKSFTGLVKTMIESEVRKSTEDFEKPNGKMEEGIAEIWKGLLALEAVGRNDVFFEIGGDSLSATRFLTEVKKQFEVNLSLRELFGATLKDVAAKVQIQHLKMQQELETMEIGEI</sequence>
<dbReference type="PROSITE" id="PS00455">
    <property type="entry name" value="AMP_BINDING"/>
    <property type="match status" value="1"/>
</dbReference>
<evidence type="ECO:0000313" key="4">
    <source>
        <dbReference type="Proteomes" id="UP000256257"/>
    </source>
</evidence>
<dbReference type="PIRSF" id="PIRSF001617">
    <property type="entry name" value="Alpha-AR"/>
    <property type="match status" value="1"/>
</dbReference>
<dbReference type="SUPFAM" id="SSF53335">
    <property type="entry name" value="S-adenosyl-L-methionine-dependent methyltransferases"/>
    <property type="match status" value="1"/>
</dbReference>
<dbReference type="PANTHER" id="PTHR45527">
    <property type="entry name" value="NONRIBOSOMAL PEPTIDE SYNTHETASE"/>
    <property type="match status" value="1"/>
</dbReference>
<dbReference type="Pfam" id="PF00501">
    <property type="entry name" value="AMP-binding"/>
    <property type="match status" value="1"/>
</dbReference>
<dbReference type="Gene3D" id="3.40.50.12780">
    <property type="entry name" value="N-terminal domain of ligase-like"/>
    <property type="match status" value="1"/>
</dbReference>
<dbReference type="OrthoDB" id="4317020at2"/>
<comment type="caution">
    <text evidence="3">The sequence shown here is derived from an EMBL/GenBank/DDBJ whole genome shotgun (WGS) entry which is preliminary data.</text>
</comment>
<dbReference type="AlphaFoldDB" id="A0A3D9AZ90"/>
<dbReference type="RefSeq" id="WP_115928912.1">
    <property type="nucleotide sequence ID" value="NZ_QNVV01000012.1"/>
</dbReference>
<dbReference type="GO" id="GO:0043041">
    <property type="term" value="P:amino acid activation for nonribosomal peptide biosynthetic process"/>
    <property type="evidence" value="ECO:0007669"/>
    <property type="project" value="TreeGrafter"/>
</dbReference>
<dbReference type="NCBIfam" id="TIGR01733">
    <property type="entry name" value="AA-adenyl-dom"/>
    <property type="match status" value="1"/>
</dbReference>
<dbReference type="InterPro" id="IPR000873">
    <property type="entry name" value="AMP-dep_synth/lig_dom"/>
</dbReference>
<dbReference type="InterPro" id="IPR029063">
    <property type="entry name" value="SAM-dependent_MTases_sf"/>
</dbReference>
<dbReference type="GO" id="GO:0031177">
    <property type="term" value="F:phosphopantetheine binding"/>
    <property type="evidence" value="ECO:0007669"/>
    <property type="project" value="TreeGrafter"/>
</dbReference>
<dbReference type="Gene3D" id="3.30.300.30">
    <property type="match status" value="2"/>
</dbReference>
<dbReference type="InterPro" id="IPR045851">
    <property type="entry name" value="AMP-bd_C_sf"/>
</dbReference>
<accession>A0A3D9AZ90</accession>
<protein>
    <submittedName>
        <fullName evidence="3">Thioester reductase</fullName>
    </submittedName>
</protein>
<dbReference type="GO" id="GO:0044550">
    <property type="term" value="P:secondary metabolite biosynthetic process"/>
    <property type="evidence" value="ECO:0007669"/>
    <property type="project" value="TreeGrafter"/>
</dbReference>
<reference evidence="3 4" key="1">
    <citation type="submission" date="2018-06" db="EMBL/GenBank/DDBJ databases">
        <title>Novel Chryseobacterium species.</title>
        <authorList>
            <person name="Newman J."/>
            <person name="Hugo C."/>
            <person name="Oosthuizen L."/>
            <person name="Charimba G."/>
        </authorList>
    </citation>
    <scope>NUCLEOTIDE SEQUENCE [LARGE SCALE GENOMIC DNA]</scope>
    <source>
        <strain evidence="3 4">7_F195</strain>
    </source>
</reference>
<dbReference type="InterPro" id="IPR042099">
    <property type="entry name" value="ANL_N_sf"/>
</dbReference>
<proteinExistence type="predicted"/>
<dbReference type="InterPro" id="IPR009081">
    <property type="entry name" value="PP-bd_ACP"/>
</dbReference>
<dbReference type="SUPFAM" id="SSF47336">
    <property type="entry name" value="ACP-like"/>
    <property type="match status" value="1"/>
</dbReference>
<dbReference type="GO" id="GO:0016874">
    <property type="term" value="F:ligase activity"/>
    <property type="evidence" value="ECO:0007669"/>
    <property type="project" value="UniProtKB-KW"/>
</dbReference>
<dbReference type="InterPro" id="IPR036736">
    <property type="entry name" value="ACP-like_sf"/>
</dbReference>
<dbReference type="PROSITE" id="PS50075">
    <property type="entry name" value="CARRIER"/>
    <property type="match status" value="1"/>
</dbReference>
<dbReference type="FunFam" id="3.40.50.12780:FF:000012">
    <property type="entry name" value="Non-ribosomal peptide synthetase"/>
    <property type="match status" value="1"/>
</dbReference>
<keyword evidence="4" id="KW-1185">Reference proteome</keyword>